<evidence type="ECO:0000313" key="4">
    <source>
        <dbReference type="EMBL" id="KYQ91151.1"/>
    </source>
</evidence>
<proteinExistence type="inferred from homology"/>
<dbReference type="Pfam" id="PF08238">
    <property type="entry name" value="Sel1"/>
    <property type="match status" value="8"/>
</dbReference>
<dbReference type="Gene3D" id="1.25.40.10">
    <property type="entry name" value="Tetratricopeptide repeat domain"/>
    <property type="match status" value="3"/>
</dbReference>
<comment type="caution">
    <text evidence="4">The sequence shown here is derived from an EMBL/GenBank/DDBJ whole genome shotgun (WGS) entry which is preliminary data.</text>
</comment>
<dbReference type="InterPro" id="IPR050767">
    <property type="entry name" value="Sel1_AlgK"/>
</dbReference>
<comment type="similarity">
    <text evidence="1">Belongs to the sel-1 family.</text>
</comment>
<dbReference type="SUPFAM" id="SSF81901">
    <property type="entry name" value="HCP-like"/>
    <property type="match status" value="4"/>
</dbReference>
<dbReference type="Pfam" id="PF00643">
    <property type="entry name" value="zf-B_box"/>
    <property type="match status" value="1"/>
</dbReference>
<dbReference type="GO" id="GO:0008270">
    <property type="term" value="F:zinc ion binding"/>
    <property type="evidence" value="ECO:0007669"/>
    <property type="project" value="InterPro"/>
</dbReference>
<evidence type="ECO:0000259" key="3">
    <source>
        <dbReference type="Pfam" id="PF00643"/>
    </source>
</evidence>
<gene>
    <name evidence="4" type="ORF">DLAC_08064</name>
</gene>
<dbReference type="OrthoDB" id="272077at2759"/>
<dbReference type="GO" id="GO:0005789">
    <property type="term" value="C:endoplasmic reticulum membrane"/>
    <property type="evidence" value="ECO:0007669"/>
    <property type="project" value="TreeGrafter"/>
</dbReference>
<keyword evidence="5" id="KW-1185">Reference proteome</keyword>
<dbReference type="STRING" id="361077.A0A151ZB40"/>
<protein>
    <submittedName>
        <fullName evidence="4">Transcription initiation factor TFIID subunit</fullName>
    </submittedName>
</protein>
<feature type="compositionally biased region" description="Pro residues" evidence="2">
    <location>
        <begin position="504"/>
        <end position="517"/>
    </location>
</feature>
<accession>A0A151ZB40</accession>
<dbReference type="InterPro" id="IPR000315">
    <property type="entry name" value="Znf_B-box"/>
</dbReference>
<dbReference type="InParanoid" id="A0A151ZB40"/>
<feature type="compositionally biased region" description="Low complexity" evidence="2">
    <location>
        <begin position="528"/>
        <end position="581"/>
    </location>
</feature>
<evidence type="ECO:0000313" key="5">
    <source>
        <dbReference type="Proteomes" id="UP000076078"/>
    </source>
</evidence>
<dbReference type="Gene3D" id="3.30.160.60">
    <property type="entry name" value="Classic Zinc Finger"/>
    <property type="match status" value="1"/>
</dbReference>
<dbReference type="InterPro" id="IPR006597">
    <property type="entry name" value="Sel1-like"/>
</dbReference>
<feature type="region of interest" description="Disordered" evidence="2">
    <location>
        <begin position="491"/>
        <end position="612"/>
    </location>
</feature>
<keyword evidence="4" id="KW-0396">Initiation factor</keyword>
<feature type="compositionally biased region" description="Polar residues" evidence="2">
    <location>
        <begin position="584"/>
        <end position="612"/>
    </location>
</feature>
<keyword evidence="4" id="KW-0648">Protein biosynthesis</keyword>
<name>A0A151ZB40_TIELA</name>
<dbReference type="AlphaFoldDB" id="A0A151ZB40"/>
<dbReference type="InterPro" id="IPR011990">
    <property type="entry name" value="TPR-like_helical_dom_sf"/>
</dbReference>
<dbReference type="Proteomes" id="UP000076078">
    <property type="component" value="Unassembled WGS sequence"/>
</dbReference>
<dbReference type="EMBL" id="LODT01000035">
    <property type="protein sequence ID" value="KYQ91151.1"/>
    <property type="molecule type" value="Genomic_DNA"/>
</dbReference>
<dbReference type="SMART" id="SM00671">
    <property type="entry name" value="SEL1"/>
    <property type="match status" value="7"/>
</dbReference>
<reference evidence="4 5" key="1">
    <citation type="submission" date="2015-12" db="EMBL/GenBank/DDBJ databases">
        <title>Dictyostelia acquired genes for synthesis and detection of signals that induce cell-type specialization by lateral gene transfer from prokaryotes.</title>
        <authorList>
            <person name="Gloeckner G."/>
            <person name="Schaap P."/>
        </authorList>
    </citation>
    <scope>NUCLEOTIDE SEQUENCE [LARGE SCALE GENOMIC DNA]</scope>
    <source>
        <strain evidence="4 5">TK</strain>
    </source>
</reference>
<dbReference type="PANTHER" id="PTHR11102:SF147">
    <property type="entry name" value="SEL1L ADAPTOR SUBUNIT OF ERAD E3 UBIQUITIN LIGASE"/>
    <property type="match status" value="1"/>
</dbReference>
<dbReference type="CDD" id="cd19756">
    <property type="entry name" value="Bbox2"/>
    <property type="match status" value="1"/>
</dbReference>
<dbReference type="SUPFAM" id="SSF57845">
    <property type="entry name" value="B-box zinc-binding domain"/>
    <property type="match status" value="1"/>
</dbReference>
<sequence length="966" mass="109154">MCLVCEQCIVSNHKDHTMSSLNNLYDQMCPNHPCTKLSLYCHSNQCQKFICYDCVIDKHCKHSIGPIPLIILEKSALNQYFDNQTQVDSQRLQAFGIKNTIQTILEPNKHFEKTLAEVPEKSLPEIFIEKMKLAMYYINSKEYHNYPNALRLLRECSNQGSTESMWCLSMIYETGNGIIGRDLKKFYKWLNRAAEYGHLASQFRLAQIHLFGSSNTSECSDSIPPGLQLEKLTGYQWANTCSQNPAAGRGHGHLLLALAHIRAVGVPQNHHKSLVHLREAIKHKIPMADYFMGIAYKEGYQEENHQKAMIHFINGTKYSSDSDDTNTNYKYTCIKDYEIMASCHFEIAQYYHRGKDFPKDLVKALRHYSESIKLNPNHWESVLAIGEIHLLENDDESQCITNDLSIAKLCFFSIFHAEEKSHAFYPIKDQAIQYLRILKESKIYMKNTKTIVNAPLPLSQKTVLQKPVVVESKEPKQEVKVIKELPLPIPLHRQRSQTISTPRSTPPTQPKPLPPTPSIKEDLEKFQKQQQLQQNSPSTPSSISSTPRSLSSNHSASSSVSTSPNCVSLSSSPLQLASPKLTSVPRSQTTPPKPQYNPSTNSTPPILSAFGNTASSSLRRNTISYEQPIKFPLPNINFFIKDGSFEMPPQYKLTTADEQFKKAIEFLDSSSNNTTKETEKAMKEATKVATKLITTHNHAPSYCFLAYNQMRLGSGKSSINVFEYLKIAAESHHPRACFLLSTCYSSGTYTKNNRSLALKWANNSAYLGYIEGFYQVAKELCEIGEKTESISWFLKFISLTKDTRRSDKAKSELANLYSDLGDHRSSLNYHKDIVASGNLSTPSTLNLADYLYYGYACEINYKSALDLYMKAGEHSSEVNDSAKAYQMVALIHLRGNSVGQDIQTAKTYFDKSAKLGDKDSQSYSIEVHNCLKNLTKQTVNALVESINRQDSLDDKLRAAKKINQSM</sequence>
<organism evidence="4 5">
    <name type="scientific">Tieghemostelium lacteum</name>
    <name type="common">Slime mold</name>
    <name type="synonym">Dictyostelium lacteum</name>
    <dbReference type="NCBI Taxonomy" id="361077"/>
    <lineage>
        <taxon>Eukaryota</taxon>
        <taxon>Amoebozoa</taxon>
        <taxon>Evosea</taxon>
        <taxon>Eumycetozoa</taxon>
        <taxon>Dictyostelia</taxon>
        <taxon>Dictyosteliales</taxon>
        <taxon>Raperosteliaceae</taxon>
        <taxon>Tieghemostelium</taxon>
    </lineage>
</organism>
<feature type="domain" description="B box-type" evidence="3">
    <location>
        <begin position="27"/>
        <end position="67"/>
    </location>
</feature>
<dbReference type="PANTHER" id="PTHR11102">
    <property type="entry name" value="SEL-1-LIKE PROTEIN"/>
    <property type="match status" value="1"/>
</dbReference>
<dbReference type="GO" id="GO:0036503">
    <property type="term" value="P:ERAD pathway"/>
    <property type="evidence" value="ECO:0007669"/>
    <property type="project" value="TreeGrafter"/>
</dbReference>
<evidence type="ECO:0000256" key="2">
    <source>
        <dbReference type="SAM" id="MobiDB-lite"/>
    </source>
</evidence>
<dbReference type="GO" id="GO:0003743">
    <property type="term" value="F:translation initiation factor activity"/>
    <property type="evidence" value="ECO:0007669"/>
    <property type="project" value="UniProtKB-KW"/>
</dbReference>
<evidence type="ECO:0000256" key="1">
    <source>
        <dbReference type="ARBA" id="ARBA00038101"/>
    </source>
</evidence>